<comment type="caution">
    <text evidence="1">The sequence shown here is derived from an EMBL/GenBank/DDBJ whole genome shotgun (WGS) entry which is preliminary data.</text>
</comment>
<evidence type="ECO:0000313" key="1">
    <source>
        <dbReference type="EMBL" id="RRT58964.1"/>
    </source>
</evidence>
<sequence>MGEQRYSRLGRRWRTRRGFRLGSNRFAVPLLRDRLCTLWSLFSRCLHVVKRGLRRNASRWPSSSSGSGSRRGFVSVGRHGGQIEGRLRSCGGSNSFYTEAIADCLEFIKRSSMSANEVSTVPGRTTSECPVIIVYRIPTMVDRTIGGGKNAEMEQPIVFSFPSRLAWQSAEPAQTHLTLTSFPETSGAINLV</sequence>
<proteinExistence type="predicted"/>
<dbReference type="Proteomes" id="UP000287651">
    <property type="component" value="Unassembled WGS sequence"/>
</dbReference>
<accession>A0A426Z4R0</accession>
<dbReference type="PANTHER" id="PTHR34996:SF3">
    <property type="entry name" value="OS06G0327400 PROTEIN"/>
    <property type="match status" value="1"/>
</dbReference>
<organism evidence="1 2">
    <name type="scientific">Ensete ventricosum</name>
    <name type="common">Abyssinian banana</name>
    <name type="synonym">Musa ensete</name>
    <dbReference type="NCBI Taxonomy" id="4639"/>
    <lineage>
        <taxon>Eukaryota</taxon>
        <taxon>Viridiplantae</taxon>
        <taxon>Streptophyta</taxon>
        <taxon>Embryophyta</taxon>
        <taxon>Tracheophyta</taxon>
        <taxon>Spermatophyta</taxon>
        <taxon>Magnoliopsida</taxon>
        <taxon>Liliopsida</taxon>
        <taxon>Zingiberales</taxon>
        <taxon>Musaceae</taxon>
        <taxon>Ensete</taxon>
    </lineage>
</organism>
<gene>
    <name evidence="1" type="ORF">B296_00033995</name>
</gene>
<name>A0A426Z4R0_ENSVE</name>
<protein>
    <submittedName>
        <fullName evidence="1">Uncharacterized protein</fullName>
    </submittedName>
</protein>
<dbReference type="AlphaFoldDB" id="A0A426Z4R0"/>
<reference evidence="1 2" key="1">
    <citation type="journal article" date="2014" name="Agronomy (Basel)">
        <title>A Draft Genome Sequence for Ensete ventricosum, the Drought-Tolerant Tree Against Hunger.</title>
        <authorList>
            <person name="Harrison J."/>
            <person name="Moore K.A."/>
            <person name="Paszkiewicz K."/>
            <person name="Jones T."/>
            <person name="Grant M."/>
            <person name="Ambacheew D."/>
            <person name="Muzemil S."/>
            <person name="Studholme D.J."/>
        </authorList>
    </citation>
    <scope>NUCLEOTIDE SEQUENCE [LARGE SCALE GENOMIC DNA]</scope>
</reference>
<dbReference type="EMBL" id="AMZH03008431">
    <property type="protein sequence ID" value="RRT58964.1"/>
    <property type="molecule type" value="Genomic_DNA"/>
</dbReference>
<evidence type="ECO:0000313" key="2">
    <source>
        <dbReference type="Proteomes" id="UP000287651"/>
    </source>
</evidence>
<dbReference type="PANTHER" id="PTHR34996">
    <property type="entry name" value="OS06G0327400 PROTEIN"/>
    <property type="match status" value="1"/>
</dbReference>